<dbReference type="RefSeq" id="WP_136901408.1">
    <property type="nucleotide sequence ID" value="NZ_SUME01000004.1"/>
</dbReference>
<accession>A0A4U0P224</accession>
<organism evidence="2 3">
    <name type="scientific">Sphingobacterium olei</name>
    <dbReference type="NCBI Taxonomy" id="2571155"/>
    <lineage>
        <taxon>Bacteria</taxon>
        <taxon>Pseudomonadati</taxon>
        <taxon>Bacteroidota</taxon>
        <taxon>Sphingobacteriia</taxon>
        <taxon>Sphingobacteriales</taxon>
        <taxon>Sphingobacteriaceae</taxon>
        <taxon>Sphingobacterium</taxon>
    </lineage>
</organism>
<name>A0A4U0P224_9SPHI</name>
<keyword evidence="3" id="KW-1185">Reference proteome</keyword>
<feature type="transmembrane region" description="Helical" evidence="1">
    <location>
        <begin position="12"/>
        <end position="33"/>
    </location>
</feature>
<keyword evidence="1" id="KW-0472">Membrane</keyword>
<feature type="transmembrane region" description="Helical" evidence="1">
    <location>
        <begin position="45"/>
        <end position="64"/>
    </location>
</feature>
<reference evidence="2 3" key="1">
    <citation type="submission" date="2019-04" db="EMBL/GenBank/DDBJ databases">
        <title>Sphingobacterium olei sp. nov., isolated from oil-contaminated soil.</title>
        <authorList>
            <person name="Liu B."/>
        </authorList>
    </citation>
    <scope>NUCLEOTIDE SEQUENCE [LARGE SCALE GENOMIC DNA]</scope>
    <source>
        <strain evidence="2 3">HAL-9</strain>
    </source>
</reference>
<sequence>MKNRWVYRESQNFLTWWLVLGFVFVLGLGLYAGWKANGYTGWRDFSAGFWVGSSVALLFLFMRLRTCIDEQGIHIRFIPFIWKKKKWKWEDIGKVYVKKYSPWEYGGWGWRFGGPGVAYTTKGFYGIWIVLKNGKAILVGTQHPENVQELLNHYKPNKDEA</sequence>
<proteinExistence type="predicted"/>
<gene>
    <name evidence="2" type="ORF">FAZ15_11225</name>
</gene>
<evidence type="ECO:0000313" key="3">
    <source>
        <dbReference type="Proteomes" id="UP000306808"/>
    </source>
</evidence>
<dbReference type="OrthoDB" id="582675at2"/>
<evidence type="ECO:0000313" key="2">
    <source>
        <dbReference type="EMBL" id="TJZ60562.1"/>
    </source>
</evidence>
<comment type="caution">
    <text evidence="2">The sequence shown here is derived from an EMBL/GenBank/DDBJ whole genome shotgun (WGS) entry which is preliminary data.</text>
</comment>
<keyword evidence="1" id="KW-0812">Transmembrane</keyword>
<keyword evidence="1" id="KW-1133">Transmembrane helix</keyword>
<protein>
    <recommendedName>
        <fullName evidence="4">Bacterial Pleckstrin homology domain-containing protein</fullName>
    </recommendedName>
</protein>
<evidence type="ECO:0008006" key="4">
    <source>
        <dbReference type="Google" id="ProtNLM"/>
    </source>
</evidence>
<dbReference type="EMBL" id="SUME01000004">
    <property type="protein sequence ID" value="TJZ60562.1"/>
    <property type="molecule type" value="Genomic_DNA"/>
</dbReference>
<dbReference type="AlphaFoldDB" id="A0A4U0P224"/>
<dbReference type="Proteomes" id="UP000306808">
    <property type="component" value="Unassembled WGS sequence"/>
</dbReference>
<evidence type="ECO:0000256" key="1">
    <source>
        <dbReference type="SAM" id="Phobius"/>
    </source>
</evidence>